<dbReference type="Gene3D" id="2.40.50.140">
    <property type="entry name" value="Nucleic acid-binding proteins"/>
    <property type="match status" value="3"/>
</dbReference>
<keyword evidence="5" id="KW-0539">Nucleus</keyword>
<comment type="subcellular location">
    <subcellularLocation>
        <location evidence="1">Nucleus</location>
    </subcellularLocation>
</comment>
<evidence type="ECO:0000256" key="2">
    <source>
        <dbReference type="ARBA" id="ARBA00023015"/>
    </source>
</evidence>
<feature type="chain" id="PRO_5019048802" description="TF-B3 domain-containing protein" evidence="6">
    <location>
        <begin position="19"/>
        <end position="789"/>
    </location>
</feature>
<dbReference type="PANTHER" id="PTHR47165:SF4">
    <property type="entry name" value="OS03G0429900 PROTEIN"/>
    <property type="match status" value="1"/>
</dbReference>
<dbReference type="SUPFAM" id="SSF50249">
    <property type="entry name" value="Nucleic acid-binding proteins"/>
    <property type="match status" value="3"/>
</dbReference>
<evidence type="ECO:0000259" key="7">
    <source>
        <dbReference type="SMART" id="SM01019"/>
    </source>
</evidence>
<name>A0A445D841_ARAHY</name>
<sequence length="789" mass="89447">MLLLLLKIYFTFATGYDAKPLDYRAFASMLGHYSNAYPGALHSLLPNREAVVVDKMISKYQADDYILTLPISFVQRAFGIKPDQVDVVDDAGVCYKVHVCSKPSRPREYYFAKGWMSFSQHHMLRTGSAIRLMLLNSYFLLKLIGDPNPIHQMDQTFDAVKDLSLISEKNWCIKVRILRMWKVPSYEKSYSQPSMELVVIDKDVRFHLLLHHLFEPILKEGKVFVVANFVMDSNTQKFRPTKHSMLIIFKRDTLVSGADDMDIPIESFDFVATKEILSSIKDDLYLIDFVGLLSTKSELIAFENKNRKSHYMKIELDDLSEKLSFTLWKNYASELVTLLDANKATEFIIVLQFAKMKFYNGVMTITNTNYTTRLMVNADLEVVKKFRQKFGSLTKALVIYSPLFYMKLYPFLLIRLGSKHSTSVDVIGRVVRHSPSEDFLSLTPYAPIHQIKQTLDVCSLGALNSMAFSQHPFKYIHFGYHHETNEYMTPFFFVQCTQGLEALTDQFYCAKCDVYSTVFTPRLRNISLTFSFRLDAFLKFGVGSIKQPCCTSMLCIQVRIVDDSDTTTFVLFDNCVSKFLGLSAADIRTRLFARGYEREHFPDELNALIGKTLLFKLTVRHDSLNKFHPCVITVSRICSDPEIISSLALDKNIKLVWVVEYSTEDFQLPLLIQMLLLFVFLNTLQSHHHLFQDALQTLTTAADVRSGDLVGSGSILGVPGSTTTPSPKSAAVSGHGATHVVTQTPVKRVWIRFGNDLSSRATLSASKSLLPAFESCLPGNATDPDAGDM</sequence>
<dbReference type="GO" id="GO:0003677">
    <property type="term" value="F:DNA binding"/>
    <property type="evidence" value="ECO:0007669"/>
    <property type="project" value="UniProtKB-KW"/>
</dbReference>
<keyword evidence="9" id="KW-1185">Reference proteome</keyword>
<dbReference type="SUPFAM" id="SSF101936">
    <property type="entry name" value="DNA-binding pseudobarrel domain"/>
    <property type="match status" value="1"/>
</dbReference>
<dbReference type="AlphaFoldDB" id="A0A445D841"/>
<dbReference type="GO" id="GO:0005634">
    <property type="term" value="C:nucleus"/>
    <property type="evidence" value="ECO:0007669"/>
    <property type="project" value="UniProtKB-SubCell"/>
</dbReference>
<evidence type="ECO:0000313" key="8">
    <source>
        <dbReference type="EMBL" id="RYR59426.1"/>
    </source>
</evidence>
<keyword evidence="4" id="KW-0804">Transcription</keyword>
<dbReference type="InterPro" id="IPR012340">
    <property type="entry name" value="NA-bd_OB-fold"/>
</dbReference>
<reference evidence="8 9" key="1">
    <citation type="submission" date="2019-01" db="EMBL/GenBank/DDBJ databases">
        <title>Sequencing of cultivated peanut Arachis hypogaea provides insights into genome evolution and oil improvement.</title>
        <authorList>
            <person name="Chen X."/>
        </authorList>
    </citation>
    <scope>NUCLEOTIDE SEQUENCE [LARGE SCALE GENOMIC DNA]</scope>
    <source>
        <strain evidence="9">cv. Fuhuasheng</strain>
        <tissue evidence="8">Leaves</tissue>
    </source>
</reference>
<dbReference type="EMBL" id="SDMP01000005">
    <property type="protein sequence ID" value="RYR59426.1"/>
    <property type="molecule type" value="Genomic_DNA"/>
</dbReference>
<dbReference type="CDD" id="cd04480">
    <property type="entry name" value="RPA1_DBD_A_like"/>
    <property type="match status" value="1"/>
</dbReference>
<feature type="domain" description="TF-B3" evidence="7">
    <location>
        <begin position="57"/>
        <end position="147"/>
    </location>
</feature>
<evidence type="ECO:0000313" key="9">
    <source>
        <dbReference type="Proteomes" id="UP000289738"/>
    </source>
</evidence>
<evidence type="ECO:0000256" key="1">
    <source>
        <dbReference type="ARBA" id="ARBA00004123"/>
    </source>
</evidence>
<keyword evidence="6" id="KW-0732">Signal</keyword>
<dbReference type="Proteomes" id="UP000289738">
    <property type="component" value="Chromosome A05"/>
</dbReference>
<evidence type="ECO:0000256" key="3">
    <source>
        <dbReference type="ARBA" id="ARBA00023125"/>
    </source>
</evidence>
<dbReference type="InterPro" id="IPR015300">
    <property type="entry name" value="DNA-bd_pseudobarrel_sf"/>
</dbReference>
<evidence type="ECO:0000256" key="4">
    <source>
        <dbReference type="ARBA" id="ARBA00023163"/>
    </source>
</evidence>
<accession>A0A445D841</accession>
<evidence type="ECO:0000256" key="6">
    <source>
        <dbReference type="SAM" id="SignalP"/>
    </source>
</evidence>
<feature type="signal peptide" evidence="6">
    <location>
        <begin position="1"/>
        <end position="18"/>
    </location>
</feature>
<dbReference type="STRING" id="3818.A0A445D841"/>
<dbReference type="Pfam" id="PF02721">
    <property type="entry name" value="DUF223"/>
    <property type="match status" value="1"/>
</dbReference>
<keyword evidence="2" id="KW-0805">Transcription regulation</keyword>
<proteinExistence type="predicted"/>
<keyword evidence="3" id="KW-0238">DNA-binding</keyword>
<comment type="caution">
    <text evidence="8">The sequence shown here is derived from an EMBL/GenBank/DDBJ whole genome shotgun (WGS) entry which is preliminary data.</text>
</comment>
<organism evidence="8 9">
    <name type="scientific">Arachis hypogaea</name>
    <name type="common">Peanut</name>
    <dbReference type="NCBI Taxonomy" id="3818"/>
    <lineage>
        <taxon>Eukaryota</taxon>
        <taxon>Viridiplantae</taxon>
        <taxon>Streptophyta</taxon>
        <taxon>Embryophyta</taxon>
        <taxon>Tracheophyta</taxon>
        <taxon>Spermatophyta</taxon>
        <taxon>Magnoliopsida</taxon>
        <taxon>eudicotyledons</taxon>
        <taxon>Gunneridae</taxon>
        <taxon>Pentapetalae</taxon>
        <taxon>rosids</taxon>
        <taxon>fabids</taxon>
        <taxon>Fabales</taxon>
        <taxon>Fabaceae</taxon>
        <taxon>Papilionoideae</taxon>
        <taxon>50 kb inversion clade</taxon>
        <taxon>dalbergioids sensu lato</taxon>
        <taxon>Dalbergieae</taxon>
        <taxon>Pterocarpus clade</taxon>
        <taxon>Arachis</taxon>
    </lineage>
</organism>
<protein>
    <recommendedName>
        <fullName evidence="7">TF-B3 domain-containing protein</fullName>
    </recommendedName>
</protein>
<dbReference type="InterPro" id="IPR003871">
    <property type="entry name" value="RFA1B/D_OB_1st"/>
</dbReference>
<dbReference type="CDD" id="cd10017">
    <property type="entry name" value="B3_DNA"/>
    <property type="match status" value="1"/>
</dbReference>
<dbReference type="InterPro" id="IPR003340">
    <property type="entry name" value="B3_DNA-bd"/>
</dbReference>
<dbReference type="Gene3D" id="2.40.330.10">
    <property type="entry name" value="DNA-binding pseudobarrel domain"/>
    <property type="match status" value="1"/>
</dbReference>
<evidence type="ECO:0000256" key="5">
    <source>
        <dbReference type="ARBA" id="ARBA00023242"/>
    </source>
</evidence>
<dbReference type="SMART" id="SM01019">
    <property type="entry name" value="B3"/>
    <property type="match status" value="1"/>
</dbReference>
<gene>
    <name evidence="8" type="ORF">Ahy_A05g025312</name>
</gene>
<dbReference type="PANTHER" id="PTHR47165">
    <property type="entry name" value="OS03G0429900 PROTEIN"/>
    <property type="match status" value="1"/>
</dbReference>